<evidence type="ECO:0000259" key="4">
    <source>
        <dbReference type="Pfam" id="PF01555"/>
    </source>
</evidence>
<dbReference type="GO" id="GO:0032259">
    <property type="term" value="P:methylation"/>
    <property type="evidence" value="ECO:0007669"/>
    <property type="project" value="UniProtKB-KW"/>
</dbReference>
<dbReference type="EMBL" id="FOLE01000011">
    <property type="protein sequence ID" value="SFC86686.1"/>
    <property type="molecule type" value="Genomic_DNA"/>
</dbReference>
<gene>
    <name evidence="5" type="ORF">SAMN05421780_1116</name>
</gene>
<dbReference type="InterPro" id="IPR002941">
    <property type="entry name" value="DNA_methylase_N4/N6"/>
</dbReference>
<dbReference type="OrthoDB" id="1273118at2"/>
<dbReference type="GO" id="GO:0003677">
    <property type="term" value="F:DNA binding"/>
    <property type="evidence" value="ECO:0007669"/>
    <property type="project" value="InterPro"/>
</dbReference>
<dbReference type="STRING" id="927664.SAMN05421780_1116"/>
<evidence type="ECO:0000256" key="1">
    <source>
        <dbReference type="ARBA" id="ARBA00022603"/>
    </source>
</evidence>
<sequence>MYGKSAGFSSGAKKTNGEKVHDTQKTIEVITKIIIDSTQEGDTVLDAFAGSATTSLVSRELNRNIYAFELDLKNFEIARKRAMQGLVVQPNFFRV</sequence>
<evidence type="ECO:0000313" key="6">
    <source>
        <dbReference type="Proteomes" id="UP000199514"/>
    </source>
</evidence>
<dbReference type="Proteomes" id="UP000199514">
    <property type="component" value="Unassembled WGS sequence"/>
</dbReference>
<evidence type="ECO:0000256" key="3">
    <source>
        <dbReference type="SAM" id="MobiDB-lite"/>
    </source>
</evidence>
<dbReference type="RefSeq" id="WP_091515476.1">
    <property type="nucleotide sequence ID" value="NZ_FOLE01000011.1"/>
</dbReference>
<dbReference type="InterPro" id="IPR029063">
    <property type="entry name" value="SAM-dependent_MTases_sf"/>
</dbReference>
<keyword evidence="2 5" id="KW-0808">Transferase</keyword>
<accession>A0A1I1MNK8</accession>
<proteinExistence type="predicted"/>
<evidence type="ECO:0000313" key="5">
    <source>
        <dbReference type="EMBL" id="SFC86686.1"/>
    </source>
</evidence>
<dbReference type="GO" id="GO:0008170">
    <property type="term" value="F:N-methyltransferase activity"/>
    <property type="evidence" value="ECO:0007669"/>
    <property type="project" value="InterPro"/>
</dbReference>
<reference evidence="5 6" key="1">
    <citation type="submission" date="2016-10" db="EMBL/GenBank/DDBJ databases">
        <authorList>
            <person name="de Groot N.N."/>
        </authorList>
    </citation>
    <scope>NUCLEOTIDE SEQUENCE [LARGE SCALE GENOMIC DNA]</scope>
    <source>
        <strain evidence="5 6">DSM 6793</strain>
    </source>
</reference>
<dbReference type="Gene3D" id="3.40.50.150">
    <property type="entry name" value="Vaccinia Virus protein VP39"/>
    <property type="match status" value="1"/>
</dbReference>
<feature type="domain" description="DNA methylase N-4/N-6" evidence="4">
    <location>
        <begin position="8"/>
        <end position="79"/>
    </location>
</feature>
<name>A0A1I1MNK8_9BACT</name>
<keyword evidence="6" id="KW-1185">Reference proteome</keyword>
<dbReference type="PRINTS" id="PR00508">
    <property type="entry name" value="S21N4MTFRASE"/>
</dbReference>
<feature type="region of interest" description="Disordered" evidence="3">
    <location>
        <begin position="1"/>
        <end position="21"/>
    </location>
</feature>
<organism evidence="5 6">
    <name type="scientific">Flexibacter flexilis DSM 6793</name>
    <dbReference type="NCBI Taxonomy" id="927664"/>
    <lineage>
        <taxon>Bacteria</taxon>
        <taxon>Pseudomonadati</taxon>
        <taxon>Bacteroidota</taxon>
        <taxon>Cytophagia</taxon>
        <taxon>Cytophagales</taxon>
        <taxon>Flexibacteraceae</taxon>
        <taxon>Flexibacter</taxon>
    </lineage>
</organism>
<dbReference type="Pfam" id="PF01555">
    <property type="entry name" value="N6_N4_Mtase"/>
    <property type="match status" value="1"/>
</dbReference>
<dbReference type="SUPFAM" id="SSF53335">
    <property type="entry name" value="S-adenosyl-L-methionine-dependent methyltransferases"/>
    <property type="match status" value="1"/>
</dbReference>
<keyword evidence="1 5" id="KW-0489">Methyltransferase</keyword>
<protein>
    <submittedName>
        <fullName evidence="5">Site-specific DNA-methyltransferase (Adenine-specific)/modification methylase</fullName>
    </submittedName>
</protein>
<dbReference type="InterPro" id="IPR001091">
    <property type="entry name" value="RM_Methyltransferase"/>
</dbReference>
<evidence type="ECO:0000256" key="2">
    <source>
        <dbReference type="ARBA" id="ARBA00022679"/>
    </source>
</evidence>
<dbReference type="AlphaFoldDB" id="A0A1I1MNK8"/>